<sequence length="453" mass="50997">MKSNLPEDFSLDKQEQKLDVSPQQDSLREEPRLTSSTPHPEEDEWDKFSRKVQQKRESQRDGKEEAFKVRDVKPVAPSSIRLRANWVGEVWKPRSLSLLAIALSVLALSTQLLRVQSNNTSISPQSYSSPENSPTPETAQPDPLSEARDWFEQGNEKLAAKNYQEAIADYDSAIDLDLKDAKIYNNRGWAYYNLKEYSKAIEDYEKAIKLSPVFATAYNNRGLAYYKLGKYEESIADYNTAISMEPDFIAATYADRGNAYFALDENQKAIEDYTKAISLGSDYDEVYSMKAKAERILAPTVEPAKPSIPEPPLPISSENPQRFDSEVPSVPLAKTWKGEWTDSAGVIFDFEMRLDTTANNNVRGSIYWTIKTPANRPELQSKTEFSATEHIQGSYDPDSRSLNVAGYGKDDPNSVIILDKYKIRISADGDTFDGETAASGETWEGRISGRRVL</sequence>
<dbReference type="GO" id="GO:0006620">
    <property type="term" value="P:post-translational protein targeting to endoplasmic reticulum membrane"/>
    <property type="evidence" value="ECO:0007669"/>
    <property type="project" value="TreeGrafter"/>
</dbReference>
<evidence type="ECO:0000256" key="3">
    <source>
        <dbReference type="PROSITE-ProRule" id="PRU00339"/>
    </source>
</evidence>
<dbReference type="GO" id="GO:0016020">
    <property type="term" value="C:membrane"/>
    <property type="evidence" value="ECO:0007669"/>
    <property type="project" value="TreeGrafter"/>
</dbReference>
<feature type="region of interest" description="Disordered" evidence="4">
    <location>
        <begin position="120"/>
        <end position="143"/>
    </location>
</feature>
<feature type="region of interest" description="Disordered" evidence="4">
    <location>
        <begin position="302"/>
        <end position="324"/>
    </location>
</feature>
<organism evidence="5 6">
    <name type="scientific">Pegethrix bostrychoides GSE-TBD4-15B</name>
    <dbReference type="NCBI Taxonomy" id="2839662"/>
    <lineage>
        <taxon>Bacteria</taxon>
        <taxon>Bacillati</taxon>
        <taxon>Cyanobacteriota</taxon>
        <taxon>Cyanophyceae</taxon>
        <taxon>Oculatellales</taxon>
        <taxon>Oculatellaceae</taxon>
        <taxon>Pegethrix</taxon>
    </lineage>
</organism>
<dbReference type="EMBL" id="JAHHHV010000083">
    <property type="protein sequence ID" value="MBW4467982.1"/>
    <property type="molecule type" value="Genomic_DNA"/>
</dbReference>
<dbReference type="Pfam" id="PF13181">
    <property type="entry name" value="TPR_8"/>
    <property type="match status" value="1"/>
</dbReference>
<dbReference type="InterPro" id="IPR019734">
    <property type="entry name" value="TPR_rpt"/>
</dbReference>
<dbReference type="Pfam" id="PF13414">
    <property type="entry name" value="TPR_11"/>
    <property type="match status" value="1"/>
</dbReference>
<dbReference type="Gene3D" id="1.25.40.10">
    <property type="entry name" value="Tetratricopeptide repeat domain"/>
    <property type="match status" value="2"/>
</dbReference>
<protein>
    <submittedName>
        <fullName evidence="5">Tetratricopeptide repeat protein</fullName>
    </submittedName>
</protein>
<dbReference type="Proteomes" id="UP000707356">
    <property type="component" value="Unassembled WGS sequence"/>
</dbReference>
<feature type="repeat" description="TPR" evidence="3">
    <location>
        <begin position="215"/>
        <end position="248"/>
    </location>
</feature>
<reference evidence="5" key="2">
    <citation type="journal article" date="2022" name="Microbiol. Resour. Announc.">
        <title>Metagenome Sequencing to Explore Phylogenomics of Terrestrial Cyanobacteria.</title>
        <authorList>
            <person name="Ward R.D."/>
            <person name="Stajich J.E."/>
            <person name="Johansen J.R."/>
            <person name="Huntemann M."/>
            <person name="Clum A."/>
            <person name="Foster B."/>
            <person name="Foster B."/>
            <person name="Roux S."/>
            <person name="Palaniappan K."/>
            <person name="Varghese N."/>
            <person name="Mukherjee S."/>
            <person name="Reddy T.B.K."/>
            <person name="Daum C."/>
            <person name="Copeland A."/>
            <person name="Chen I.A."/>
            <person name="Ivanova N.N."/>
            <person name="Kyrpides N.C."/>
            <person name="Shapiro N."/>
            <person name="Eloe-Fadrosh E.A."/>
            <person name="Pietrasiak N."/>
        </authorList>
    </citation>
    <scope>NUCLEOTIDE SEQUENCE</scope>
    <source>
        <strain evidence="5">GSE-TBD4-15B</strain>
    </source>
</reference>
<dbReference type="GO" id="GO:0072380">
    <property type="term" value="C:TRC complex"/>
    <property type="evidence" value="ECO:0007669"/>
    <property type="project" value="TreeGrafter"/>
</dbReference>
<name>A0A951PET2_9CYAN</name>
<dbReference type="PANTHER" id="PTHR45831">
    <property type="entry name" value="LD24721P"/>
    <property type="match status" value="1"/>
</dbReference>
<dbReference type="InterPro" id="IPR047150">
    <property type="entry name" value="SGT"/>
</dbReference>
<feature type="repeat" description="TPR" evidence="3">
    <location>
        <begin position="147"/>
        <end position="180"/>
    </location>
</feature>
<dbReference type="InterPro" id="IPR011990">
    <property type="entry name" value="TPR-like_helical_dom_sf"/>
</dbReference>
<keyword evidence="2 3" id="KW-0802">TPR repeat</keyword>
<evidence type="ECO:0000313" key="5">
    <source>
        <dbReference type="EMBL" id="MBW4467982.1"/>
    </source>
</evidence>
<evidence type="ECO:0000256" key="1">
    <source>
        <dbReference type="ARBA" id="ARBA00022737"/>
    </source>
</evidence>
<dbReference type="PANTHER" id="PTHR45831:SF2">
    <property type="entry name" value="LD24721P"/>
    <property type="match status" value="1"/>
</dbReference>
<comment type="caution">
    <text evidence="5">The sequence shown here is derived from an EMBL/GenBank/DDBJ whole genome shotgun (WGS) entry which is preliminary data.</text>
</comment>
<feature type="repeat" description="TPR" evidence="3">
    <location>
        <begin position="250"/>
        <end position="283"/>
    </location>
</feature>
<dbReference type="SUPFAM" id="SSF48452">
    <property type="entry name" value="TPR-like"/>
    <property type="match status" value="1"/>
</dbReference>
<dbReference type="SMART" id="SM00028">
    <property type="entry name" value="TPR"/>
    <property type="match status" value="4"/>
</dbReference>
<reference evidence="5" key="1">
    <citation type="submission" date="2021-05" db="EMBL/GenBank/DDBJ databases">
        <authorList>
            <person name="Pietrasiak N."/>
            <person name="Ward R."/>
            <person name="Stajich J.E."/>
            <person name="Kurbessoian T."/>
        </authorList>
    </citation>
    <scope>NUCLEOTIDE SEQUENCE</scope>
    <source>
        <strain evidence="5">GSE-TBD4-15B</strain>
    </source>
</reference>
<accession>A0A951PET2</accession>
<keyword evidence="1" id="KW-0677">Repeat</keyword>
<evidence type="ECO:0000256" key="4">
    <source>
        <dbReference type="SAM" id="MobiDB-lite"/>
    </source>
</evidence>
<feature type="region of interest" description="Disordered" evidence="4">
    <location>
        <begin position="1"/>
        <end position="66"/>
    </location>
</feature>
<dbReference type="AlphaFoldDB" id="A0A951PET2"/>
<feature type="repeat" description="TPR" evidence="3">
    <location>
        <begin position="181"/>
        <end position="214"/>
    </location>
</feature>
<evidence type="ECO:0000313" key="6">
    <source>
        <dbReference type="Proteomes" id="UP000707356"/>
    </source>
</evidence>
<dbReference type="GO" id="GO:0060090">
    <property type="term" value="F:molecular adaptor activity"/>
    <property type="evidence" value="ECO:0007669"/>
    <property type="project" value="TreeGrafter"/>
</dbReference>
<feature type="compositionally biased region" description="Polar residues" evidence="4">
    <location>
        <begin position="120"/>
        <end position="138"/>
    </location>
</feature>
<evidence type="ECO:0000256" key="2">
    <source>
        <dbReference type="ARBA" id="ARBA00022803"/>
    </source>
</evidence>
<feature type="compositionally biased region" description="Basic and acidic residues" evidence="4">
    <location>
        <begin position="46"/>
        <end position="66"/>
    </location>
</feature>
<gene>
    <name evidence="5" type="ORF">KME07_21360</name>
</gene>
<dbReference type="PROSITE" id="PS50005">
    <property type="entry name" value="TPR"/>
    <property type="match status" value="4"/>
</dbReference>
<dbReference type="PROSITE" id="PS50293">
    <property type="entry name" value="TPR_REGION"/>
    <property type="match status" value="2"/>
</dbReference>
<proteinExistence type="predicted"/>